<dbReference type="EMBL" id="CP065315">
    <property type="protein sequence ID" value="QQR07779.1"/>
    <property type="molecule type" value="Genomic_DNA"/>
</dbReference>
<name>A0AAX1KPD4_FLAPL</name>
<protein>
    <submittedName>
        <fullName evidence="1">Uncharacterized protein</fullName>
    </submittedName>
</protein>
<organism evidence="1 2">
    <name type="scientific">Flavonifractor plautii</name>
    <name type="common">Fusobacterium plautii</name>
    <dbReference type="NCBI Taxonomy" id="292800"/>
    <lineage>
        <taxon>Bacteria</taxon>
        <taxon>Bacillati</taxon>
        <taxon>Bacillota</taxon>
        <taxon>Clostridia</taxon>
        <taxon>Eubacteriales</taxon>
        <taxon>Oscillospiraceae</taxon>
        <taxon>Flavonifractor</taxon>
    </lineage>
</organism>
<dbReference type="Proteomes" id="UP000595792">
    <property type="component" value="Chromosome"/>
</dbReference>
<evidence type="ECO:0000313" key="1">
    <source>
        <dbReference type="EMBL" id="QQR07779.1"/>
    </source>
</evidence>
<proteinExistence type="predicted"/>
<dbReference type="Gene3D" id="2.80.10.50">
    <property type="match status" value="1"/>
</dbReference>
<accession>A0AAX1KPD4</accession>
<sequence>MGSDTLTLFPSSQTLLGKQVSDLVGNDLAVKADGSVVGTFHYVSDYTEFSSAPEEQSGYYFPFHLTKTGAKMTFKKNGSPTKENIPFDADIVFRVSKDDTFEVLVDDSSVVKFTFAGATFQPQGKAKVRSKR</sequence>
<evidence type="ECO:0000313" key="2">
    <source>
        <dbReference type="Proteomes" id="UP000595792"/>
    </source>
</evidence>
<gene>
    <name evidence="1" type="ORF">I5Q84_13170</name>
</gene>
<dbReference type="AlphaFoldDB" id="A0AAX1KPD4"/>
<reference evidence="1 2" key="1">
    <citation type="submission" date="2020-11" db="EMBL/GenBank/DDBJ databases">
        <title>Closed and high quality bacterial genomes of the OMM12 community.</title>
        <authorList>
            <person name="Marbouty M."/>
            <person name="Lamy-Besnier Q."/>
            <person name="Debarbieux L."/>
            <person name="Koszul R."/>
        </authorList>
    </citation>
    <scope>NUCLEOTIDE SEQUENCE [LARGE SCALE GENOMIC DNA]</scope>
    <source>
        <strain evidence="1 2">YL31</strain>
    </source>
</reference>